<dbReference type="OrthoDB" id="237949at2"/>
<dbReference type="GO" id="GO:0005975">
    <property type="term" value="P:carbohydrate metabolic process"/>
    <property type="evidence" value="ECO:0007669"/>
    <property type="project" value="InterPro"/>
</dbReference>
<name>A0A3A9K3F4_9BACI</name>
<comment type="caution">
    <text evidence="1">The sequence shown here is derived from an EMBL/GenBank/DDBJ whole genome shotgun (WGS) entry which is preliminary data.</text>
</comment>
<reference evidence="1 2" key="1">
    <citation type="submission" date="2017-10" db="EMBL/GenBank/DDBJ databases">
        <title>Bacillus sp. nov., a halophilic bacterium isolated from a Keqin Lake.</title>
        <authorList>
            <person name="Wang H."/>
        </authorList>
    </citation>
    <scope>NUCLEOTIDE SEQUENCE [LARGE SCALE GENOMIC DNA]</scope>
    <source>
        <strain evidence="1 2">KCTC 13187</strain>
    </source>
</reference>
<dbReference type="InterPro" id="IPR027291">
    <property type="entry name" value="Glyco_hydro_38_N_sf"/>
</dbReference>
<keyword evidence="2" id="KW-1185">Reference proteome</keyword>
<dbReference type="Gene3D" id="3.20.110.10">
    <property type="entry name" value="Glycoside hydrolase 38, N terminal domain"/>
    <property type="match status" value="1"/>
</dbReference>
<dbReference type="Proteomes" id="UP000281498">
    <property type="component" value="Unassembled WGS sequence"/>
</dbReference>
<gene>
    <name evidence="1" type="ORF">CR203_22995</name>
</gene>
<proteinExistence type="predicted"/>
<dbReference type="GO" id="GO:0016787">
    <property type="term" value="F:hydrolase activity"/>
    <property type="evidence" value="ECO:0007669"/>
    <property type="project" value="UniProtKB-KW"/>
</dbReference>
<accession>A0A3A9K3F4</accession>
<organism evidence="1 2">
    <name type="scientific">Salipaludibacillus neizhouensis</name>
    <dbReference type="NCBI Taxonomy" id="885475"/>
    <lineage>
        <taxon>Bacteria</taxon>
        <taxon>Bacillati</taxon>
        <taxon>Bacillota</taxon>
        <taxon>Bacilli</taxon>
        <taxon>Bacillales</taxon>
        <taxon>Bacillaceae</taxon>
    </lineage>
</organism>
<dbReference type="SUPFAM" id="SSF88713">
    <property type="entry name" value="Glycoside hydrolase/deacetylase"/>
    <property type="match status" value="1"/>
</dbReference>
<dbReference type="CDD" id="cd10791">
    <property type="entry name" value="GH38N_AMII_like_1"/>
    <property type="match status" value="1"/>
</dbReference>
<dbReference type="EMBL" id="PDOE01000025">
    <property type="protein sequence ID" value="RKL65002.1"/>
    <property type="molecule type" value="Genomic_DNA"/>
</dbReference>
<evidence type="ECO:0000313" key="1">
    <source>
        <dbReference type="EMBL" id="RKL65002.1"/>
    </source>
</evidence>
<dbReference type="InterPro" id="IPR011330">
    <property type="entry name" value="Glyco_hydro/deAcase_b/a-brl"/>
</dbReference>
<sequence>MIRTVHVVFKTHLDIGFTDLAESVIDQYVAQYIPKAIDLAEELKASGGKERYLWTTGSWLIQHYLKTTSITEQKKMKKAIKDGHITWHGLPFTTHTELMDKELLGYSLSVSNNLDKEFGRTTIAAKMTDVPGHTLSMVPQLAEHGIKYLHLGVNPASQVPKVPKLFRWMAPCGSEVIVNYADNYGEILQVDGMEDVLVFAHTGDNCGPSSREEIANQFAELQERFPNADIKASTMDAFAEKLLAVKDTLPIITEEIGDTWIHGAGTDPYKLAGYREILRLRLKWLSEGNLDKNSKEYDVLSENLSLVAEHTWGMDLKKHLPDFTNYSKPDFTIARANDYVNEDVIINKYNYIGAFAMDERDKHSKGLFKHKENGFSYKQFESSWAEQRNYLQKAIDGLEKVKKEEAEQVLANLRTPPQELEDMEKLQIRENYHLGNFEVAFDVNGAICSLVDKTGKVWADEKQRLGLFSYETFGPENYDHWFRTYMSNLKKTHSWSDSDYGKPGFEYAEPKAEHSLYEPVVTSLQLKRSKKVDVVQLNLKMPEYPVLHFGSPEILIVEFSFCKFLNAIDIELYWKNKDANRLPEASWFSFSPIVDNSNHWKIHKLGSYVSPLNVVKDGNRNLHAVDKGMLYEGTDGTMTINTSDAALVCPGERKLLRFDNRFASLDGGMHVNLHNNIWGTNFPMWYEEDAKFRFKLVLDSNQS</sequence>
<keyword evidence="1" id="KW-0378">Hydrolase</keyword>
<protein>
    <submittedName>
        <fullName evidence="1">Glycoside hydrolase</fullName>
    </submittedName>
</protein>
<dbReference type="InterPro" id="IPR032482">
    <property type="entry name" value="DUF5054"/>
</dbReference>
<dbReference type="Pfam" id="PF16477">
    <property type="entry name" value="DUF5054"/>
    <property type="match status" value="1"/>
</dbReference>
<dbReference type="RefSeq" id="WP_110937090.1">
    <property type="nucleotide sequence ID" value="NZ_KZ614146.1"/>
</dbReference>
<evidence type="ECO:0000313" key="2">
    <source>
        <dbReference type="Proteomes" id="UP000281498"/>
    </source>
</evidence>
<dbReference type="AlphaFoldDB" id="A0A3A9K3F4"/>